<evidence type="ECO:0000313" key="3">
    <source>
        <dbReference type="EMBL" id="OAE31926.1"/>
    </source>
</evidence>
<organism evidence="3 4">
    <name type="scientific">Marchantia polymorpha subsp. ruderalis</name>
    <dbReference type="NCBI Taxonomy" id="1480154"/>
    <lineage>
        <taxon>Eukaryota</taxon>
        <taxon>Viridiplantae</taxon>
        <taxon>Streptophyta</taxon>
        <taxon>Embryophyta</taxon>
        <taxon>Marchantiophyta</taxon>
        <taxon>Marchantiopsida</taxon>
        <taxon>Marchantiidae</taxon>
        <taxon>Marchantiales</taxon>
        <taxon>Marchantiaceae</taxon>
        <taxon>Marchantia</taxon>
    </lineage>
</organism>
<feature type="region of interest" description="Disordered" evidence="2">
    <location>
        <begin position="123"/>
        <end position="238"/>
    </location>
</feature>
<keyword evidence="4" id="KW-1185">Reference proteome</keyword>
<dbReference type="PANTHER" id="PTHR46122">
    <property type="entry name" value="GALACTOSE OXIDASE/KELCH REPEAT PROTEIN-RELATED"/>
    <property type="match status" value="1"/>
</dbReference>
<dbReference type="InterPro" id="IPR015915">
    <property type="entry name" value="Kelch-typ_b-propeller"/>
</dbReference>
<accession>A0A176WIC6</accession>
<evidence type="ECO:0008006" key="5">
    <source>
        <dbReference type="Google" id="ProtNLM"/>
    </source>
</evidence>
<dbReference type="InterPro" id="IPR052439">
    <property type="entry name" value="F-box/Kelch-repeat"/>
</dbReference>
<gene>
    <name evidence="3" type="ORF">AXG93_4485s1130</name>
</gene>
<dbReference type="EMBL" id="LVLJ01000940">
    <property type="protein sequence ID" value="OAE31926.1"/>
    <property type="molecule type" value="Genomic_DNA"/>
</dbReference>
<dbReference type="PANTHER" id="PTHR46122:SF1">
    <property type="entry name" value="F-BOX DOMAIN-CONTAINING PROTEIN"/>
    <property type="match status" value="1"/>
</dbReference>
<dbReference type="Proteomes" id="UP000077202">
    <property type="component" value="Unassembled WGS sequence"/>
</dbReference>
<dbReference type="SMART" id="SM00612">
    <property type="entry name" value="Kelch"/>
    <property type="match status" value="2"/>
</dbReference>
<protein>
    <recommendedName>
        <fullName evidence="5">F-box domain-containing protein</fullName>
    </recommendedName>
</protein>
<dbReference type="GO" id="GO:0005634">
    <property type="term" value="C:nucleus"/>
    <property type="evidence" value="ECO:0007669"/>
    <property type="project" value="UniProtKB-ARBA"/>
</dbReference>
<dbReference type="InterPro" id="IPR006652">
    <property type="entry name" value="Kelch_1"/>
</dbReference>
<keyword evidence="1" id="KW-0677">Repeat</keyword>
<evidence type="ECO:0000256" key="1">
    <source>
        <dbReference type="ARBA" id="ARBA00022737"/>
    </source>
</evidence>
<reference evidence="3" key="1">
    <citation type="submission" date="2016-03" db="EMBL/GenBank/DDBJ databases">
        <title>Mechanisms controlling the formation of the plant cell surface in tip-growing cells are functionally conserved among land plants.</title>
        <authorList>
            <person name="Honkanen S."/>
            <person name="Jones V.A."/>
            <person name="Morieri G."/>
            <person name="Champion C."/>
            <person name="Hetherington A.J."/>
            <person name="Kelly S."/>
            <person name="Saint-Marcoux D."/>
            <person name="Proust H."/>
            <person name="Prescott H."/>
            <person name="Dolan L."/>
        </authorList>
    </citation>
    <scope>NUCLEOTIDE SEQUENCE [LARGE SCALE GENOMIC DNA]</scope>
    <source>
        <tissue evidence="3">Whole gametophyte</tissue>
    </source>
</reference>
<feature type="compositionally biased region" description="Low complexity" evidence="2">
    <location>
        <begin position="179"/>
        <end position="188"/>
    </location>
</feature>
<sequence length="638" mass="70598">MSTLCVPTRLLCIASSFPNIRHVSAAAAAAAVVVVVVVRAESSEEGGSTLGDTGRGKASGKAAGARILHSGGGRANVRLRMSRSWRVGVPYPARRKDRLGTQQWHRGFQSVAVSEVIVEDGRVGTTARAPPEEVDRAGAMRGGDGVGVSALESQFVHSAKEPDQQRRPVRRPTRRERQSSSSNQNGRTRGAGRNGVIRNGYSHGARGVTLSATSAAVSVPDRSPKRLQSDTRSAMANGLDHEVGSANVREEEQREASPSERAGEHIHDELGQLCLTRIEQEQDQQPERERLGEYFPWIHDELGQLCLTRISRSKIYQVATVCKKWKNFLLGPELYKARRALAVKEDWVFILGVNVDKNWSAFRPTLNDWIVIPPCPSDYVFDSCDKESTVAGLNLLVLGQGGDGYVIWRFDTIKSVWSTTPKMHTDRCLFGSSSFGEYAYFAGGTSRGTILKSVERYNSETDSWELLPDMNTERKCCSGFVMDGKFHVIGGLQQKDIILHSGEVFDPVTKTWTQIEGMWPQSFVPSTQVAPPLVAVLNNELYGINIIENMLMHYNKELKQWHLLEKVPHRAENTNGWGLGFKAVGDELYVIGGRGPGQFLPEIHAYRPSVDEGDKWRFVTELWLPTSGFIYNCAVMSG</sequence>
<dbReference type="CDD" id="cd22152">
    <property type="entry name" value="F-box_AtAFR-like"/>
    <property type="match status" value="1"/>
</dbReference>
<dbReference type="AlphaFoldDB" id="A0A176WIC6"/>
<dbReference type="Gene3D" id="2.120.10.80">
    <property type="entry name" value="Kelch-type beta propeller"/>
    <property type="match status" value="1"/>
</dbReference>
<proteinExistence type="predicted"/>
<dbReference type="SUPFAM" id="SSF117281">
    <property type="entry name" value="Kelch motif"/>
    <property type="match status" value="1"/>
</dbReference>
<dbReference type="Pfam" id="PF01344">
    <property type="entry name" value="Kelch_1"/>
    <property type="match status" value="2"/>
</dbReference>
<name>A0A176WIC6_MARPO</name>
<evidence type="ECO:0000313" key="4">
    <source>
        <dbReference type="Proteomes" id="UP000077202"/>
    </source>
</evidence>
<evidence type="ECO:0000256" key="2">
    <source>
        <dbReference type="SAM" id="MobiDB-lite"/>
    </source>
</evidence>
<comment type="caution">
    <text evidence="3">The sequence shown here is derived from an EMBL/GenBank/DDBJ whole genome shotgun (WGS) entry which is preliminary data.</text>
</comment>